<dbReference type="PANTHER" id="PTHR11847:SF4">
    <property type="entry name" value="LARGE RIBOSOMAL SUBUNIT PROTEIN EL15"/>
    <property type="match status" value="1"/>
</dbReference>
<dbReference type="InterPro" id="IPR024794">
    <property type="entry name" value="Rbsml_eL15_core_dom_sf"/>
</dbReference>
<dbReference type="GO" id="GO:0003735">
    <property type="term" value="F:structural constituent of ribosome"/>
    <property type="evidence" value="ECO:0007669"/>
    <property type="project" value="InterPro"/>
</dbReference>
<protein>
    <recommendedName>
        <fullName evidence="4">Ribosomal protein L15</fullName>
    </recommendedName>
</protein>
<proteinExistence type="inferred from homology"/>
<dbReference type="Pfam" id="PF00827">
    <property type="entry name" value="Ribosomal_L15e"/>
    <property type="match status" value="1"/>
</dbReference>
<dbReference type="PANTHER" id="PTHR11847">
    <property type="entry name" value="RIBOSOMAL PROTEIN L15"/>
    <property type="match status" value="1"/>
</dbReference>
<accession>A0A2A9MAN6</accession>
<evidence type="ECO:0000256" key="1">
    <source>
        <dbReference type="ARBA" id="ARBA00006857"/>
    </source>
</evidence>
<evidence type="ECO:0000256" key="3">
    <source>
        <dbReference type="ARBA" id="ARBA00023274"/>
    </source>
</evidence>
<dbReference type="FunFam" id="3.40.1120.10:FF:000001">
    <property type="entry name" value="Ribosomal protein L15"/>
    <property type="match status" value="1"/>
</dbReference>
<evidence type="ECO:0000313" key="6">
    <source>
        <dbReference type="Proteomes" id="UP000224006"/>
    </source>
</evidence>
<evidence type="ECO:0000256" key="4">
    <source>
        <dbReference type="RuleBase" id="RU000663"/>
    </source>
</evidence>
<dbReference type="Gene3D" id="3.40.1120.10">
    <property type="entry name" value="Ribosomal protein l15e"/>
    <property type="match status" value="1"/>
</dbReference>
<dbReference type="NCBIfam" id="NF003269">
    <property type="entry name" value="PRK04243.1"/>
    <property type="match status" value="1"/>
</dbReference>
<sequence length="285" mass="32865">MVGPSKEASTPRSFSHASTARERLFSRFPDGSASESAAARHSGGKIILFPRFASAEVSCISVAFHGSVVGSDALFRILGFRVSFRYLEELWKKKQSDVLRFLLRVRTWEYRQLPAVHRCTQSTRPDKARRLGYKKKQGFVIYRVRVRRGDRKKQVHKGIVYGKPKNQGVRKQKSTRNLRAVAEEKVGRKICGGLRVLNSYWVGQDAVYKYYEVILVDPAHNAIRNDPRINWICKPVMKHRECRGLTSAGKKYRGLRTKGFGAARLRPSRRACWKKRQALQLRRYR</sequence>
<dbReference type="VEuPathDB" id="ToxoDB:BESB_058460"/>
<dbReference type="RefSeq" id="XP_029218968.1">
    <property type="nucleotide sequence ID" value="XM_029364260.1"/>
</dbReference>
<dbReference type="SMART" id="SM01384">
    <property type="entry name" value="Ribosomal_L15e"/>
    <property type="match status" value="1"/>
</dbReference>
<keyword evidence="3 4" id="KW-0687">Ribonucleoprotein</keyword>
<dbReference type="InterPro" id="IPR012678">
    <property type="entry name" value="Ribosomal_uL23/eL15/eS24_sf"/>
</dbReference>
<comment type="caution">
    <text evidence="5">The sequence shown here is derived from an EMBL/GenBank/DDBJ whole genome shotgun (WGS) entry which is preliminary data.</text>
</comment>
<dbReference type="GO" id="GO:0022625">
    <property type="term" value="C:cytosolic large ribosomal subunit"/>
    <property type="evidence" value="ECO:0007669"/>
    <property type="project" value="TreeGrafter"/>
</dbReference>
<gene>
    <name evidence="5" type="ORF">BESB_058460</name>
</gene>
<name>A0A2A9MAN6_BESBE</name>
<comment type="similarity">
    <text evidence="1 4">Belongs to the eukaryotic ribosomal protein eL15 family.</text>
</comment>
<evidence type="ECO:0000256" key="2">
    <source>
        <dbReference type="ARBA" id="ARBA00022980"/>
    </source>
</evidence>
<dbReference type="InterPro" id="IPR000439">
    <property type="entry name" value="Ribosomal_eL15"/>
</dbReference>
<dbReference type="AlphaFoldDB" id="A0A2A9MAN6"/>
<keyword evidence="6" id="KW-1185">Reference proteome</keyword>
<dbReference type="EMBL" id="NWUJ01000005">
    <property type="protein sequence ID" value="PFH34959.1"/>
    <property type="molecule type" value="Genomic_DNA"/>
</dbReference>
<evidence type="ECO:0000313" key="5">
    <source>
        <dbReference type="EMBL" id="PFH34959.1"/>
    </source>
</evidence>
<dbReference type="Proteomes" id="UP000224006">
    <property type="component" value="Chromosome V"/>
</dbReference>
<dbReference type="KEGG" id="bbes:BESB_058460"/>
<dbReference type="GeneID" id="40310774"/>
<dbReference type="OrthoDB" id="10255148at2759"/>
<reference evidence="5 6" key="1">
    <citation type="submission" date="2017-09" db="EMBL/GenBank/DDBJ databases">
        <title>Genome sequencing of Besnoitia besnoiti strain Bb-Ger1.</title>
        <authorList>
            <person name="Schares G."/>
            <person name="Venepally P."/>
            <person name="Lorenzi H.A."/>
        </authorList>
    </citation>
    <scope>NUCLEOTIDE SEQUENCE [LARGE SCALE GENOMIC DNA]</scope>
    <source>
        <strain evidence="5 6">Bb-Ger1</strain>
    </source>
</reference>
<dbReference type="GO" id="GO:0003723">
    <property type="term" value="F:RNA binding"/>
    <property type="evidence" value="ECO:0007669"/>
    <property type="project" value="TreeGrafter"/>
</dbReference>
<organism evidence="5 6">
    <name type="scientific">Besnoitia besnoiti</name>
    <name type="common">Apicomplexan protozoan</name>
    <dbReference type="NCBI Taxonomy" id="94643"/>
    <lineage>
        <taxon>Eukaryota</taxon>
        <taxon>Sar</taxon>
        <taxon>Alveolata</taxon>
        <taxon>Apicomplexa</taxon>
        <taxon>Conoidasida</taxon>
        <taxon>Coccidia</taxon>
        <taxon>Eucoccidiorida</taxon>
        <taxon>Eimeriorina</taxon>
        <taxon>Sarcocystidae</taxon>
        <taxon>Besnoitia</taxon>
    </lineage>
</organism>
<dbReference type="STRING" id="94643.A0A2A9MAN6"/>
<dbReference type="GO" id="GO:0002181">
    <property type="term" value="P:cytoplasmic translation"/>
    <property type="evidence" value="ECO:0007669"/>
    <property type="project" value="TreeGrafter"/>
</dbReference>
<keyword evidence="2 4" id="KW-0689">Ribosomal protein</keyword>
<dbReference type="SUPFAM" id="SSF54189">
    <property type="entry name" value="Ribosomal proteins S24e, L23 and L15e"/>
    <property type="match status" value="1"/>
</dbReference>